<evidence type="ECO:0000256" key="1">
    <source>
        <dbReference type="SAM" id="MobiDB-lite"/>
    </source>
</evidence>
<proteinExistence type="predicted"/>
<sequence>MSFAASYRPRRGAALISATARGPYTKPASPAPTPPPHASQTFAVPLAPSRPRPRHPHVHRRGESWAYPTVRGRKENPTARAGRAAAAWPSSPATASDSPTTPATPGSRRDEVVSVVVDSLSRDEAAEGARRLGVVDRVARLRRPRHRLPLRRRCLAVYALPRFSPPPTSVPAGPPHPAPRAVAAALPAPVPLPRKILRPPGKPQAPSRPPPPTDAPPSHSPPIPRRPIRWSDGQGCGAAPPGAPQPHAFSDRALPPRAPPPRRSCGPMPGTVLSWGSFGNDL</sequence>
<organism evidence="2">
    <name type="scientific">Setaria italica</name>
    <name type="common">Foxtail millet</name>
    <name type="synonym">Panicum italicum</name>
    <dbReference type="NCBI Taxonomy" id="4555"/>
    <lineage>
        <taxon>Eukaryota</taxon>
        <taxon>Viridiplantae</taxon>
        <taxon>Streptophyta</taxon>
        <taxon>Embryophyta</taxon>
        <taxon>Tracheophyta</taxon>
        <taxon>Spermatophyta</taxon>
        <taxon>Magnoliopsida</taxon>
        <taxon>Liliopsida</taxon>
        <taxon>Poales</taxon>
        <taxon>Poaceae</taxon>
        <taxon>PACMAD clade</taxon>
        <taxon>Panicoideae</taxon>
        <taxon>Panicodae</taxon>
        <taxon>Paniceae</taxon>
        <taxon>Cenchrinae</taxon>
        <taxon>Setaria</taxon>
    </lineage>
</organism>
<feature type="compositionally biased region" description="Low complexity" evidence="1">
    <location>
        <begin position="230"/>
        <end position="255"/>
    </location>
</feature>
<feature type="compositionally biased region" description="Pro residues" evidence="1">
    <location>
        <begin position="163"/>
        <end position="178"/>
    </location>
</feature>
<dbReference type="AlphaFoldDB" id="A0A368QKZ2"/>
<feature type="compositionally biased region" description="Pro residues" evidence="1">
    <location>
        <begin position="200"/>
        <end position="225"/>
    </location>
</feature>
<dbReference type="EMBL" id="CM003530">
    <property type="protein sequence ID" value="RCV18649.1"/>
    <property type="molecule type" value="Genomic_DNA"/>
</dbReference>
<accession>A0A368QKZ2</accession>
<reference evidence="2" key="2">
    <citation type="submission" date="2015-07" db="EMBL/GenBank/DDBJ databases">
        <authorList>
            <person name="Noorani M."/>
        </authorList>
    </citation>
    <scope>NUCLEOTIDE SEQUENCE</scope>
    <source>
        <strain evidence="2">Yugu1</strain>
    </source>
</reference>
<gene>
    <name evidence="2" type="ORF">SETIT_3G318900v2</name>
</gene>
<reference evidence="2" key="1">
    <citation type="journal article" date="2012" name="Nat. Biotechnol.">
        <title>Reference genome sequence of the model plant Setaria.</title>
        <authorList>
            <person name="Bennetzen J.L."/>
            <person name="Schmutz J."/>
            <person name="Wang H."/>
            <person name="Percifield R."/>
            <person name="Hawkins J."/>
            <person name="Pontaroli A.C."/>
            <person name="Estep M."/>
            <person name="Feng L."/>
            <person name="Vaughn J.N."/>
            <person name="Grimwood J."/>
            <person name="Jenkins J."/>
            <person name="Barry K."/>
            <person name="Lindquist E."/>
            <person name="Hellsten U."/>
            <person name="Deshpande S."/>
            <person name="Wang X."/>
            <person name="Wu X."/>
            <person name="Mitros T."/>
            <person name="Triplett J."/>
            <person name="Yang X."/>
            <person name="Ye C.Y."/>
            <person name="Mauro-Herrera M."/>
            <person name="Wang L."/>
            <person name="Li P."/>
            <person name="Sharma M."/>
            <person name="Sharma R."/>
            <person name="Ronald P.C."/>
            <person name="Panaud O."/>
            <person name="Kellogg E.A."/>
            <person name="Brutnell T.P."/>
            <person name="Doust A.N."/>
            <person name="Tuskan G.A."/>
            <person name="Rokhsar D."/>
            <person name="Devos K.M."/>
        </authorList>
    </citation>
    <scope>NUCLEOTIDE SEQUENCE [LARGE SCALE GENOMIC DNA]</scope>
    <source>
        <strain evidence="2">Yugu1</strain>
    </source>
</reference>
<protein>
    <submittedName>
        <fullName evidence="2">Uncharacterized protein</fullName>
    </submittedName>
</protein>
<feature type="region of interest" description="Disordered" evidence="1">
    <location>
        <begin position="1"/>
        <end position="111"/>
    </location>
</feature>
<feature type="compositionally biased region" description="Low complexity" evidence="1">
    <location>
        <begin position="78"/>
        <end position="106"/>
    </location>
</feature>
<evidence type="ECO:0000313" key="2">
    <source>
        <dbReference type="EMBL" id="RCV18649.1"/>
    </source>
</evidence>
<feature type="compositionally biased region" description="Basic residues" evidence="1">
    <location>
        <begin position="51"/>
        <end position="60"/>
    </location>
</feature>
<name>A0A368QKZ2_SETIT</name>
<feature type="region of interest" description="Disordered" evidence="1">
    <location>
        <begin position="161"/>
        <end position="282"/>
    </location>
</feature>